<dbReference type="EMBL" id="AP019810">
    <property type="protein sequence ID" value="BBM15640.1"/>
    <property type="molecule type" value="Genomic_DNA"/>
</dbReference>
<keyword evidence="3 9" id="KW-1003">Cell membrane</keyword>
<keyword evidence="8 9" id="KW-0012">Acyltransferase</keyword>
<sequence>MMSLPHMIPYAKPYYFLLLSFALAPIIFSLLFFHKRLGTYQVLVTFFFLFISFGGTDWQHGLALIGYVIWQSILVWCYFTYRKKRNQSVWFYLAVVLAILPLAITKFTTFLTSGKGSLFSFLGISYLTFKSVQMIMEMRDGMIKNYHPYRYIQFLLFFPTISSGPIDRYRRFEKDQLQPPTKEQYLEMLEKGVHHLFMGFLYNFIIGHYLGQILLPIVSKGALAHGGISWWLLGYMYVYSLYLFFDFAGYSLFAVGTSYLMGYDTPINFNKPFLAWNIKEFWNRWHMSLSFWFRDYVYMRLMFFLMKKKWFKSKIVTSNIGYFALFLLMGIWHGLTWFYILYGIYHATLICVTDAWIRYKKKRKKKLPSNRLTHAFSVFMTFQAVCASLLIFSGFLDQLFFK</sequence>
<evidence type="ECO:0000256" key="2">
    <source>
        <dbReference type="ARBA" id="ARBA00010323"/>
    </source>
</evidence>
<feature type="transmembrane region" description="Helical" evidence="10">
    <location>
        <begin position="40"/>
        <end position="56"/>
    </location>
</feature>
<evidence type="ECO:0000256" key="3">
    <source>
        <dbReference type="ARBA" id="ARBA00022475"/>
    </source>
</evidence>
<dbReference type="InterPro" id="IPR004299">
    <property type="entry name" value="MBOAT_fam"/>
</dbReference>
<evidence type="ECO:0000313" key="11">
    <source>
        <dbReference type="EMBL" id="BBM15640.1"/>
    </source>
</evidence>
<protein>
    <recommendedName>
        <fullName evidence="9">Teichoic acid D-alanyltransferase</fullName>
        <ecNumber evidence="9">2.3.1.-</ecNumber>
    </recommendedName>
</protein>
<evidence type="ECO:0000256" key="6">
    <source>
        <dbReference type="ARBA" id="ARBA00022989"/>
    </source>
</evidence>
<comment type="subcellular location">
    <subcellularLocation>
        <location evidence="1">Cell membrane</location>
        <topology evidence="1">Multi-pass membrane protein</topology>
    </subcellularLocation>
</comment>
<feature type="transmembrane region" description="Helical" evidence="10">
    <location>
        <begin position="149"/>
        <end position="166"/>
    </location>
</feature>
<keyword evidence="4 9" id="KW-0808">Transferase</keyword>
<dbReference type="PANTHER" id="PTHR13285">
    <property type="entry name" value="ACYLTRANSFERASE"/>
    <property type="match status" value="1"/>
</dbReference>
<comment type="similarity">
    <text evidence="2 9">Belongs to the membrane-bound acyltransferase family.</text>
</comment>
<feature type="transmembrane region" description="Helical" evidence="10">
    <location>
        <begin position="230"/>
        <end position="253"/>
    </location>
</feature>
<dbReference type="PIRSF" id="PIRSF016636">
    <property type="entry name" value="AlgI_DltB"/>
    <property type="match status" value="1"/>
</dbReference>
<evidence type="ECO:0000256" key="7">
    <source>
        <dbReference type="ARBA" id="ARBA00023136"/>
    </source>
</evidence>
<evidence type="ECO:0000256" key="9">
    <source>
        <dbReference type="PIRNR" id="PIRNR016636"/>
    </source>
</evidence>
<dbReference type="GO" id="GO:0016746">
    <property type="term" value="F:acyltransferase activity"/>
    <property type="evidence" value="ECO:0007669"/>
    <property type="project" value="UniProtKB-KW"/>
</dbReference>
<gene>
    <name evidence="11" type="ORF">EM151A_2459</name>
</gene>
<proteinExistence type="inferred from homology"/>
<evidence type="ECO:0000256" key="8">
    <source>
        <dbReference type="ARBA" id="ARBA00023315"/>
    </source>
</evidence>
<dbReference type="Pfam" id="PF03062">
    <property type="entry name" value="MBOAT"/>
    <property type="match status" value="1"/>
</dbReference>
<evidence type="ECO:0000256" key="4">
    <source>
        <dbReference type="ARBA" id="ARBA00022679"/>
    </source>
</evidence>
<feature type="transmembrane region" description="Helical" evidence="10">
    <location>
        <begin position="14"/>
        <end position="33"/>
    </location>
</feature>
<keyword evidence="6 10" id="KW-1133">Transmembrane helix</keyword>
<dbReference type="InterPro" id="IPR051085">
    <property type="entry name" value="MB_O-acyltransferase"/>
</dbReference>
<comment type="pathway">
    <text evidence="9">Cell wall biogenesis; lipoteichoic acid biosynthesis.</text>
</comment>
<dbReference type="InterPro" id="IPR024194">
    <property type="entry name" value="Ac/AlaTfrase_AlgI/DltB"/>
</dbReference>
<accession>A0AAI8WEM4</accession>
<dbReference type="InterPro" id="IPR024024">
    <property type="entry name" value="DltB"/>
</dbReference>
<keyword evidence="5 10" id="KW-0812">Transmembrane</keyword>
<comment type="function">
    <text evidence="9">O-acyltransferase that catalyzes D-alanylation of both teichoic acid and lipoteichoic acid (LTA). D-alanylation of LTA plays an important role in modulating the properties of the cell wall in Gram-positive bacteria, influencing the net charge of the cell wall. Catalyzes D-alanylation from DltC carrier protein.</text>
</comment>
<dbReference type="EC" id="2.3.1.-" evidence="9"/>
<reference evidence="11 12" key="1">
    <citation type="submission" date="2019-07" db="EMBL/GenBank/DDBJ databases">
        <title>antibiotic susceptibility of plant-derived lactic acid bacteria.</title>
        <authorList>
            <person name="Sugiyama M."/>
            <person name="Noda M."/>
        </authorList>
    </citation>
    <scope>NUCLEOTIDE SEQUENCE [LARGE SCALE GENOMIC DNA]</scope>
    <source>
        <strain evidence="11 12">15-1A</strain>
    </source>
</reference>
<feature type="transmembrane region" description="Helical" evidence="10">
    <location>
        <begin position="339"/>
        <end position="357"/>
    </location>
</feature>
<keyword evidence="7 9" id="KW-0472">Membrane</keyword>
<dbReference type="PIRSF" id="PIRSF500216">
    <property type="entry name" value="DltB"/>
    <property type="match status" value="1"/>
</dbReference>
<feature type="transmembrane region" description="Helical" evidence="10">
    <location>
        <begin position="196"/>
        <end position="218"/>
    </location>
</feature>
<dbReference type="NCBIfam" id="TIGR04091">
    <property type="entry name" value="LTA_dltB"/>
    <property type="match status" value="1"/>
</dbReference>
<dbReference type="PANTHER" id="PTHR13285:SF23">
    <property type="entry name" value="TEICHOIC ACID D-ALANYLTRANSFERASE"/>
    <property type="match status" value="1"/>
</dbReference>
<feature type="transmembrane region" description="Helical" evidence="10">
    <location>
        <begin position="315"/>
        <end position="333"/>
    </location>
</feature>
<dbReference type="Proteomes" id="UP000509460">
    <property type="component" value="Chromosome"/>
</dbReference>
<evidence type="ECO:0000256" key="10">
    <source>
        <dbReference type="SAM" id="Phobius"/>
    </source>
</evidence>
<feature type="transmembrane region" description="Helical" evidence="10">
    <location>
        <begin position="62"/>
        <end position="81"/>
    </location>
</feature>
<name>A0AAI8WEM4_ENTMU</name>
<feature type="transmembrane region" description="Helical" evidence="10">
    <location>
        <begin position="88"/>
        <end position="104"/>
    </location>
</feature>
<dbReference type="GO" id="GO:0070395">
    <property type="term" value="P:lipoteichoic acid biosynthetic process"/>
    <property type="evidence" value="ECO:0007669"/>
    <property type="project" value="UniProtKB-UniRule"/>
</dbReference>
<evidence type="ECO:0000313" key="12">
    <source>
        <dbReference type="Proteomes" id="UP000509460"/>
    </source>
</evidence>
<feature type="transmembrane region" description="Helical" evidence="10">
    <location>
        <begin position="378"/>
        <end position="396"/>
    </location>
</feature>
<organism evidence="11 12">
    <name type="scientific">Enterococcus mundtii</name>
    <dbReference type="NCBI Taxonomy" id="53346"/>
    <lineage>
        <taxon>Bacteria</taxon>
        <taxon>Bacillati</taxon>
        <taxon>Bacillota</taxon>
        <taxon>Bacilli</taxon>
        <taxon>Lactobacillales</taxon>
        <taxon>Enterococcaceae</taxon>
        <taxon>Enterococcus</taxon>
    </lineage>
</organism>
<dbReference type="AlphaFoldDB" id="A0AAI8WEM4"/>
<evidence type="ECO:0000256" key="5">
    <source>
        <dbReference type="ARBA" id="ARBA00022692"/>
    </source>
</evidence>
<dbReference type="GO" id="GO:0005886">
    <property type="term" value="C:plasma membrane"/>
    <property type="evidence" value="ECO:0007669"/>
    <property type="project" value="UniProtKB-SubCell"/>
</dbReference>
<evidence type="ECO:0000256" key="1">
    <source>
        <dbReference type="ARBA" id="ARBA00004651"/>
    </source>
</evidence>